<dbReference type="EMBL" id="AZFK01000047">
    <property type="protein sequence ID" value="KRL89409.1"/>
    <property type="molecule type" value="Genomic_DNA"/>
</dbReference>
<dbReference type="Proteomes" id="UP000050816">
    <property type="component" value="Unassembled WGS sequence"/>
</dbReference>
<name>A0A0R1U810_9LACO</name>
<feature type="transmembrane region" description="Helical" evidence="1">
    <location>
        <begin position="35"/>
        <end position="52"/>
    </location>
</feature>
<dbReference type="RefSeq" id="WP_056954978.1">
    <property type="nucleotide sequence ID" value="NZ_AZFK01000047.1"/>
</dbReference>
<comment type="caution">
    <text evidence="2">The sequence shown here is derived from an EMBL/GenBank/DDBJ whole genome shotgun (WGS) entry which is preliminary data.</text>
</comment>
<protein>
    <submittedName>
        <fullName evidence="2">Uncharacterized protein</fullName>
    </submittedName>
</protein>
<proteinExistence type="predicted"/>
<feature type="transmembrane region" description="Helical" evidence="1">
    <location>
        <begin position="12"/>
        <end position="29"/>
    </location>
</feature>
<feature type="transmembrane region" description="Helical" evidence="1">
    <location>
        <begin position="72"/>
        <end position="92"/>
    </location>
</feature>
<reference evidence="2 3" key="1">
    <citation type="journal article" date="2015" name="Genome Announc.">
        <title>Expanding the biotechnology potential of lactobacilli through comparative genomics of 213 strains and associated genera.</title>
        <authorList>
            <person name="Sun Z."/>
            <person name="Harris H.M."/>
            <person name="McCann A."/>
            <person name="Guo C."/>
            <person name="Argimon S."/>
            <person name="Zhang W."/>
            <person name="Yang X."/>
            <person name="Jeffery I.B."/>
            <person name="Cooney J.C."/>
            <person name="Kagawa T.F."/>
            <person name="Liu W."/>
            <person name="Song Y."/>
            <person name="Salvetti E."/>
            <person name="Wrobel A."/>
            <person name="Rasinkangas P."/>
            <person name="Parkhill J."/>
            <person name="Rea M.C."/>
            <person name="O'Sullivan O."/>
            <person name="Ritari J."/>
            <person name="Douillard F.P."/>
            <person name="Paul Ross R."/>
            <person name="Yang R."/>
            <person name="Briner A.E."/>
            <person name="Felis G.E."/>
            <person name="de Vos W.M."/>
            <person name="Barrangou R."/>
            <person name="Klaenhammer T.R."/>
            <person name="Caufield P.W."/>
            <person name="Cui Y."/>
            <person name="Zhang H."/>
            <person name="O'Toole P.W."/>
        </authorList>
    </citation>
    <scope>NUCLEOTIDE SEQUENCE [LARGE SCALE GENOMIC DNA]</scope>
    <source>
        <strain evidence="2 3">DSM 15946</strain>
    </source>
</reference>
<accession>A0A0R1U810</accession>
<keyword evidence="1" id="KW-1133">Transmembrane helix</keyword>
<dbReference type="AlphaFoldDB" id="A0A0R1U810"/>
<keyword evidence="1" id="KW-0812">Transmembrane</keyword>
<sequence>MISPTLQRWLTHWGLAGAALLTMVSLLVVNQSGPIIPISLLAVINGAFWLGALHRFKLYQHWLWYRADKRLLVASMTGVRWLIVIGALGWLLKMQNDLVGILVLLIVAGYAAVPDRHLVGTVMTLAQRWGWRPDSPNAPVTFTVANLDLSAIQAALKAAHQARPLPYDFATLSPTDLQQAQATAEKPLAALPFSPRLKTGFIFDAQQIKVTWTLGDVTWTIGEVPRALTAQVVDLIYQQMGQSHPPVSCTLSGGAVKWLAAGQTVHQATQPWIVQLTITPTAKD</sequence>
<evidence type="ECO:0000256" key="1">
    <source>
        <dbReference type="SAM" id="Phobius"/>
    </source>
</evidence>
<keyword evidence="1" id="KW-0472">Membrane</keyword>
<dbReference type="PATRIC" id="fig|1423760.3.peg.1819"/>
<feature type="transmembrane region" description="Helical" evidence="1">
    <location>
        <begin position="98"/>
        <end position="113"/>
    </location>
</feature>
<evidence type="ECO:0000313" key="3">
    <source>
        <dbReference type="Proteomes" id="UP000050816"/>
    </source>
</evidence>
<evidence type="ECO:0000313" key="2">
    <source>
        <dbReference type="EMBL" id="KRL89409.1"/>
    </source>
</evidence>
<gene>
    <name evidence="2" type="ORF">FC43_GL001743</name>
</gene>
<organism evidence="2 3">
    <name type="scientific">Limosilactobacillus ingluviei DSM 15946</name>
    <dbReference type="NCBI Taxonomy" id="1423760"/>
    <lineage>
        <taxon>Bacteria</taxon>
        <taxon>Bacillati</taxon>
        <taxon>Bacillota</taxon>
        <taxon>Bacilli</taxon>
        <taxon>Lactobacillales</taxon>
        <taxon>Lactobacillaceae</taxon>
        <taxon>Limosilactobacillus</taxon>
    </lineage>
</organism>